<evidence type="ECO:0000259" key="8">
    <source>
        <dbReference type="PROSITE" id="PS50004"/>
    </source>
</evidence>
<comment type="domain">
    <text evidence="7">The N-terminal C2 domain associates with lipid membranes upon calcium binding.</text>
</comment>
<dbReference type="InterPro" id="IPR035892">
    <property type="entry name" value="C2_domain_sf"/>
</dbReference>
<dbReference type="AlphaFoldDB" id="A0AAV2QNB3"/>
<comment type="caution">
    <text evidence="10">The sequence shown here is derived from an EMBL/GenBank/DDBJ whole genome shotgun (WGS) entry which is preliminary data.</text>
</comment>
<dbReference type="GO" id="GO:0005544">
    <property type="term" value="F:calcium-dependent phospholipid binding"/>
    <property type="evidence" value="ECO:0007669"/>
    <property type="project" value="TreeGrafter"/>
</dbReference>
<dbReference type="InterPro" id="IPR002642">
    <property type="entry name" value="LysoPLipase_cat_dom"/>
</dbReference>
<keyword evidence="4 6" id="KW-0378">Hydrolase</keyword>
<name>A0AAV2QNB3_MEGNR</name>
<dbReference type="GO" id="GO:0046475">
    <property type="term" value="P:glycerophospholipid catabolic process"/>
    <property type="evidence" value="ECO:0007669"/>
    <property type="project" value="TreeGrafter"/>
</dbReference>
<dbReference type="GO" id="GO:0047498">
    <property type="term" value="F:calcium-dependent phospholipase A2 activity"/>
    <property type="evidence" value="ECO:0007669"/>
    <property type="project" value="TreeGrafter"/>
</dbReference>
<keyword evidence="7" id="KW-0106">Calcium</keyword>
<dbReference type="SMART" id="SM00022">
    <property type="entry name" value="PLAc"/>
    <property type="match status" value="1"/>
</dbReference>
<keyword evidence="11" id="KW-1185">Reference proteome</keyword>
<organism evidence="10 11">
    <name type="scientific">Meganyctiphanes norvegica</name>
    <name type="common">Northern krill</name>
    <name type="synonym">Thysanopoda norvegica</name>
    <dbReference type="NCBI Taxonomy" id="48144"/>
    <lineage>
        <taxon>Eukaryota</taxon>
        <taxon>Metazoa</taxon>
        <taxon>Ecdysozoa</taxon>
        <taxon>Arthropoda</taxon>
        <taxon>Crustacea</taxon>
        <taxon>Multicrustacea</taxon>
        <taxon>Malacostraca</taxon>
        <taxon>Eumalacostraca</taxon>
        <taxon>Eucarida</taxon>
        <taxon>Euphausiacea</taxon>
        <taxon>Euphausiidae</taxon>
        <taxon>Meganyctiphanes</taxon>
    </lineage>
</organism>
<protein>
    <recommendedName>
        <fullName evidence="2 7">Phospholipase A2</fullName>
        <ecNumber evidence="2 7">3.1.1.4</ecNumber>
    </recommendedName>
</protein>
<dbReference type="Proteomes" id="UP001497623">
    <property type="component" value="Unassembled WGS sequence"/>
</dbReference>
<feature type="domain" description="PLA2c" evidence="9">
    <location>
        <begin position="137"/>
        <end position="749"/>
    </location>
</feature>
<dbReference type="EC" id="3.1.1.4" evidence="2 7"/>
<dbReference type="Gene3D" id="2.60.40.150">
    <property type="entry name" value="C2 domain"/>
    <property type="match status" value="1"/>
</dbReference>
<dbReference type="PROSITE" id="PS51210">
    <property type="entry name" value="PLA2C"/>
    <property type="match status" value="1"/>
</dbReference>
<comment type="subcellular location">
    <subcellularLocation>
        <location evidence="1">Cytoplasm</location>
    </subcellularLocation>
</comment>
<evidence type="ECO:0000256" key="4">
    <source>
        <dbReference type="ARBA" id="ARBA00022801"/>
    </source>
</evidence>
<keyword evidence="6 7" id="KW-0442">Lipid degradation</keyword>
<keyword evidence="7" id="KW-0479">Metal-binding</keyword>
<evidence type="ECO:0000256" key="7">
    <source>
        <dbReference type="RuleBase" id="RU362102"/>
    </source>
</evidence>
<dbReference type="SUPFAM" id="SSF49562">
    <property type="entry name" value="C2 domain (Calcium/lipid-binding domain, CaLB)"/>
    <property type="match status" value="1"/>
</dbReference>
<feature type="non-terminal residue" evidence="10">
    <location>
        <position position="749"/>
    </location>
</feature>
<dbReference type="GO" id="GO:0005509">
    <property type="term" value="F:calcium ion binding"/>
    <property type="evidence" value="ECO:0007669"/>
    <property type="project" value="TreeGrafter"/>
</dbReference>
<dbReference type="GO" id="GO:0005829">
    <property type="term" value="C:cytosol"/>
    <property type="evidence" value="ECO:0007669"/>
    <property type="project" value="TreeGrafter"/>
</dbReference>
<evidence type="ECO:0000256" key="2">
    <source>
        <dbReference type="ARBA" id="ARBA00013278"/>
    </source>
</evidence>
<dbReference type="PANTHER" id="PTHR10728">
    <property type="entry name" value="CYTOSOLIC PHOSPHOLIPASE A2"/>
    <property type="match status" value="1"/>
</dbReference>
<proteinExistence type="predicted"/>
<keyword evidence="3 7" id="KW-0963">Cytoplasm</keyword>
<keyword evidence="5 6" id="KW-0443">Lipid metabolism</keyword>
<dbReference type="EMBL" id="CAXKWB010009109">
    <property type="protein sequence ID" value="CAL4093500.1"/>
    <property type="molecule type" value="Genomic_DNA"/>
</dbReference>
<dbReference type="SMART" id="SM00239">
    <property type="entry name" value="C2"/>
    <property type="match status" value="1"/>
</dbReference>
<evidence type="ECO:0000256" key="5">
    <source>
        <dbReference type="ARBA" id="ARBA00023098"/>
    </source>
</evidence>
<reference evidence="10 11" key="1">
    <citation type="submission" date="2024-05" db="EMBL/GenBank/DDBJ databases">
        <authorList>
            <person name="Wallberg A."/>
        </authorList>
    </citation>
    <scope>NUCLEOTIDE SEQUENCE [LARGE SCALE GENOMIC DNA]</scope>
</reference>
<dbReference type="PANTHER" id="PTHR10728:SF40">
    <property type="entry name" value="PATATIN FAMILY PROTEIN"/>
    <property type="match status" value="1"/>
</dbReference>
<dbReference type="Pfam" id="PF00168">
    <property type="entry name" value="C2"/>
    <property type="match status" value="1"/>
</dbReference>
<gene>
    <name evidence="10" type="ORF">MNOR_LOCUS14882</name>
</gene>
<evidence type="ECO:0000313" key="10">
    <source>
        <dbReference type="EMBL" id="CAL4093500.1"/>
    </source>
</evidence>
<feature type="non-terminal residue" evidence="10">
    <location>
        <position position="1"/>
    </location>
</feature>
<dbReference type="Pfam" id="PF01735">
    <property type="entry name" value="PLA2_B"/>
    <property type="match status" value="2"/>
</dbReference>
<dbReference type="InterPro" id="IPR000008">
    <property type="entry name" value="C2_dom"/>
</dbReference>
<accession>A0AAV2QNB3</accession>
<evidence type="ECO:0000256" key="1">
    <source>
        <dbReference type="ARBA" id="ARBA00004496"/>
    </source>
</evidence>
<comment type="catalytic activity">
    <reaction evidence="7">
        <text>a 1,2-diacyl-sn-glycero-3-phosphocholine + H2O = a 1-acyl-sn-glycero-3-phosphocholine + a fatty acid + H(+)</text>
        <dbReference type="Rhea" id="RHEA:15801"/>
        <dbReference type="ChEBI" id="CHEBI:15377"/>
        <dbReference type="ChEBI" id="CHEBI:15378"/>
        <dbReference type="ChEBI" id="CHEBI:28868"/>
        <dbReference type="ChEBI" id="CHEBI:57643"/>
        <dbReference type="ChEBI" id="CHEBI:58168"/>
        <dbReference type="EC" id="3.1.1.4"/>
    </reaction>
</comment>
<evidence type="ECO:0000256" key="6">
    <source>
        <dbReference type="PROSITE-ProRule" id="PRU00555"/>
    </source>
</evidence>
<dbReference type="PROSITE" id="PS50004">
    <property type="entry name" value="C2"/>
    <property type="match status" value="1"/>
</dbReference>
<dbReference type="InterPro" id="IPR016035">
    <property type="entry name" value="Acyl_Trfase/lysoPLipase"/>
</dbReference>
<feature type="domain" description="C2" evidence="8">
    <location>
        <begin position="1"/>
        <end position="123"/>
    </location>
</feature>
<evidence type="ECO:0000313" key="11">
    <source>
        <dbReference type="Proteomes" id="UP001497623"/>
    </source>
</evidence>
<dbReference type="Gene3D" id="3.40.1090.10">
    <property type="entry name" value="Cytosolic phospholipase A2 catalytic domain"/>
    <property type="match status" value="1"/>
</dbReference>
<evidence type="ECO:0000259" key="9">
    <source>
        <dbReference type="PROSITE" id="PS51210"/>
    </source>
</evidence>
<evidence type="ECO:0000256" key="3">
    <source>
        <dbReference type="ARBA" id="ARBA00022490"/>
    </source>
</evidence>
<sequence length="749" mass="86431">FDTYKTFEVENDNCYDLVVTVHRGENITKGSSFKDSWDTPDPYIILRIPQLKINTPKRTITEEDSTNPIWNQTFHFYLYKNPRQSYEMEINLMDENVLIDEAIDKQRFPLDCLEEGIPKDCTFTFKGNSKVYMTFLKQKNTKTDLRFSMSLCDEEKNYLRKRRKKVFESMKTFLGEEGPLHENEVPTIGILGSGGGFRAMIGLSGVLKALQESEILDCITYLSGLSGSTWCISTLYCDTLNVKEFQQNLRESVGKKWEWNILKMPQYVAEMLSNYWKGQSNSPISLVDIFGHLIGDQLLGKEKKNRMRLSHLNSSIAEGEAPFPLFAGLHATERSSEEFSDWIEFSPYEIGMGKYGTFMKTEHFGSKFLAGKLMKKYSERPLHYLQAIWGSAFTINLKKHLMGSKSSATEDVDEFTYARQGLDDEEDSASEVDSDDSEDDMEDVDGRITHMNLKKPSVDKEKSCTSSERSFLIKWTFWAFCTFFLIWISSEWTSLVTWFWTFWAVWTSWLTWTSWTSRKSSSSGGKKKNWVVSALENVGIDSSYLLNIRAVKPGRIYNPFRGLNLKYNFANEEAPEIDTTDSMEDGSVKFAHGCKFQPLSKESKRISVMDSGFAFNSPYPVLLRPQRGVDLFLSFDFSQRTKDLTVDESAFKQLVKAEKWAQERHIPFPPVKEKIDEYLGTELQECYVFESPDDCHVPVILHFPLVNNKFRQYKSPGVSRSTEEEFEFSKFPCFGDGSEFSTFKFNYDS</sequence>
<dbReference type="SUPFAM" id="SSF52151">
    <property type="entry name" value="FabD/lysophospholipase-like"/>
    <property type="match status" value="2"/>
</dbReference>